<dbReference type="InterPro" id="IPR015878">
    <property type="entry name" value="Ado_hCys_hydrolase_NAD-bd"/>
</dbReference>
<dbReference type="RefSeq" id="WP_345655268.1">
    <property type="nucleotide sequence ID" value="NZ_BAABKB010000023.1"/>
</dbReference>
<evidence type="ECO:0000313" key="7">
    <source>
        <dbReference type="Proteomes" id="UP001501759"/>
    </source>
</evidence>
<dbReference type="Proteomes" id="UP001501759">
    <property type="component" value="Unassembled WGS sequence"/>
</dbReference>
<keyword evidence="4" id="KW-0520">NAD</keyword>
<evidence type="ECO:0000313" key="6">
    <source>
        <dbReference type="EMBL" id="GAA5023792.1"/>
    </source>
</evidence>
<dbReference type="InterPro" id="IPR042172">
    <property type="entry name" value="Adenosylhomocyst_ase-like_sf"/>
</dbReference>
<comment type="similarity">
    <text evidence="2">Belongs to the adenosylhomocysteinase family.</text>
</comment>
<dbReference type="Gene3D" id="3.40.50.720">
    <property type="entry name" value="NAD(P)-binding Rossmann-like Domain"/>
    <property type="match status" value="1"/>
</dbReference>
<evidence type="ECO:0000256" key="1">
    <source>
        <dbReference type="ARBA" id="ARBA00001911"/>
    </source>
</evidence>
<dbReference type="SMART" id="SM00996">
    <property type="entry name" value="AdoHcyase"/>
    <property type="match status" value="1"/>
</dbReference>
<dbReference type="PANTHER" id="PTHR23420">
    <property type="entry name" value="ADENOSYLHOMOCYSTEINASE"/>
    <property type="match status" value="1"/>
</dbReference>
<evidence type="ECO:0000256" key="4">
    <source>
        <dbReference type="ARBA" id="ARBA00023027"/>
    </source>
</evidence>
<proteinExistence type="inferred from homology"/>
<dbReference type="EMBL" id="BAABKB010000023">
    <property type="protein sequence ID" value="GAA5023792.1"/>
    <property type="molecule type" value="Genomic_DNA"/>
</dbReference>
<dbReference type="Pfam" id="PF05221">
    <property type="entry name" value="AdoHcyase"/>
    <property type="match status" value="1"/>
</dbReference>
<reference evidence="7" key="1">
    <citation type="journal article" date="2019" name="Int. J. Syst. Evol. Microbiol.">
        <title>The Global Catalogue of Microorganisms (GCM) 10K type strain sequencing project: providing services to taxonomists for standard genome sequencing and annotation.</title>
        <authorList>
            <consortium name="The Broad Institute Genomics Platform"/>
            <consortium name="The Broad Institute Genome Sequencing Center for Infectious Disease"/>
            <person name="Wu L."/>
            <person name="Ma J."/>
        </authorList>
    </citation>
    <scope>NUCLEOTIDE SEQUENCE [LARGE SCALE GENOMIC DNA]</scope>
    <source>
        <strain evidence="7">JCM 18409</strain>
    </source>
</reference>
<comment type="caution">
    <text evidence="6">The sequence shown here is derived from an EMBL/GenBank/DDBJ whole genome shotgun (WGS) entry which is preliminary data.</text>
</comment>
<dbReference type="SUPFAM" id="SSF51735">
    <property type="entry name" value="NAD(P)-binding Rossmann-fold domains"/>
    <property type="match status" value="1"/>
</dbReference>
<gene>
    <name evidence="6" type="ORF">GCM10023335_56830</name>
</gene>
<organism evidence="6 7">
    <name type="scientific">Streptomyces siamensis</name>
    <dbReference type="NCBI Taxonomy" id="1274986"/>
    <lineage>
        <taxon>Bacteria</taxon>
        <taxon>Bacillati</taxon>
        <taxon>Actinomycetota</taxon>
        <taxon>Actinomycetes</taxon>
        <taxon>Kitasatosporales</taxon>
        <taxon>Streptomycetaceae</taxon>
        <taxon>Streptomyces</taxon>
    </lineage>
</organism>
<dbReference type="Pfam" id="PF00670">
    <property type="entry name" value="AdoHcyase_NAD"/>
    <property type="match status" value="1"/>
</dbReference>
<evidence type="ECO:0000256" key="3">
    <source>
        <dbReference type="ARBA" id="ARBA00022563"/>
    </source>
</evidence>
<dbReference type="InterPro" id="IPR000043">
    <property type="entry name" value="Adenosylhomocysteinase-like"/>
</dbReference>
<dbReference type="NCBIfam" id="NF004005">
    <property type="entry name" value="PRK05476.2-3"/>
    <property type="match status" value="1"/>
</dbReference>
<dbReference type="InterPro" id="IPR036291">
    <property type="entry name" value="NAD(P)-bd_dom_sf"/>
</dbReference>
<name>A0ABP9J8U1_9ACTN</name>
<keyword evidence="3" id="KW-0554">One-carbon metabolism</keyword>
<protein>
    <submittedName>
        <fullName evidence="6">Adenosylhomocysteinase</fullName>
    </submittedName>
</protein>
<feature type="domain" description="S-adenosyl-L-homocysteine hydrolase NAD binding" evidence="5">
    <location>
        <begin position="175"/>
        <end position="339"/>
    </location>
</feature>
<evidence type="ECO:0000256" key="2">
    <source>
        <dbReference type="ARBA" id="ARBA00007122"/>
    </source>
</evidence>
<sequence>MPEPSPARCPIPHDGIQWAARHMPMLAATMETHAAAFAGRRIGICLHIEPKTAVLVGYLAQAGAEITLTGSPGTTQEDTADALRDYGIEVVGHRTDDLDRHRENIAQVLDARPDLILDNGADLIEGVLARGGLSGLVGATEETTTGGLRIRSWDRQPDFPVIVINDSRLKLLVENEFGVGQSVVQGFMNATNLMIPGVHATVVGYGPCGRGVADTLARLGARVAVADTDPYRALEAVMAGHQVGDLIDLLPRTQLLFLATGHRSVIGAAELGALRDGSVIAGVGHMPWELDAGVLAEHTAGVHRSGPSGQERAVHRLHDGREIVILADTKMINLTAAKGNPIQAMDLGLTLQARSLAAIATGHDQPLATGAQAVPTSIDRQIATDLVHTLSRI</sequence>
<accession>A0ABP9J8U1</accession>
<dbReference type="SUPFAM" id="SSF52283">
    <property type="entry name" value="Formate/glycerate dehydrogenase catalytic domain-like"/>
    <property type="match status" value="1"/>
</dbReference>
<keyword evidence="7" id="KW-1185">Reference proteome</keyword>
<dbReference type="PANTHER" id="PTHR23420:SF0">
    <property type="entry name" value="ADENOSYLHOMOCYSTEINASE"/>
    <property type="match status" value="1"/>
</dbReference>
<dbReference type="Gene3D" id="3.40.50.1480">
    <property type="entry name" value="Adenosylhomocysteinase-like"/>
    <property type="match status" value="1"/>
</dbReference>
<comment type="cofactor">
    <cofactor evidence="1">
        <name>NAD(+)</name>
        <dbReference type="ChEBI" id="CHEBI:57540"/>
    </cofactor>
</comment>
<dbReference type="SMART" id="SM00997">
    <property type="entry name" value="AdoHcyase_NAD"/>
    <property type="match status" value="1"/>
</dbReference>
<evidence type="ECO:0000259" key="5">
    <source>
        <dbReference type="SMART" id="SM00997"/>
    </source>
</evidence>